<organism evidence="2 3">
    <name type="scientific">Hyphodiscus hymeniophilus</name>
    <dbReference type="NCBI Taxonomy" id="353542"/>
    <lineage>
        <taxon>Eukaryota</taxon>
        <taxon>Fungi</taxon>
        <taxon>Dikarya</taxon>
        <taxon>Ascomycota</taxon>
        <taxon>Pezizomycotina</taxon>
        <taxon>Leotiomycetes</taxon>
        <taxon>Helotiales</taxon>
        <taxon>Hyphodiscaceae</taxon>
        <taxon>Hyphodiscus</taxon>
    </lineage>
</organism>
<dbReference type="Proteomes" id="UP000785200">
    <property type="component" value="Unassembled WGS sequence"/>
</dbReference>
<feature type="compositionally biased region" description="Acidic residues" evidence="1">
    <location>
        <begin position="498"/>
        <end position="509"/>
    </location>
</feature>
<accession>A0A9P6SL70</accession>
<dbReference type="EMBL" id="VNKQ01000018">
    <property type="protein sequence ID" value="KAG0645638.1"/>
    <property type="molecule type" value="Genomic_DNA"/>
</dbReference>
<feature type="region of interest" description="Disordered" evidence="1">
    <location>
        <begin position="20"/>
        <end position="44"/>
    </location>
</feature>
<protein>
    <recommendedName>
        <fullName evidence="4">F-box domain-containing protein</fullName>
    </recommendedName>
</protein>
<dbReference type="OrthoDB" id="4179303at2759"/>
<name>A0A9P6SL70_9HELO</name>
<comment type="caution">
    <text evidence="2">The sequence shown here is derived from an EMBL/GenBank/DDBJ whole genome shotgun (WGS) entry which is preliminary data.</text>
</comment>
<sequence>MGSALGELRELDQTIQTFHEQAGESADSVDPVLSADLGNGQRRTQSTFETIPEEILEIILKYLVQDPAKLSPFQDRASLSFESFASALPHVPEDANNILTFRLLCKKFADRGRCLVYARVKIRSTTLGFAKIRSLTMQPEIAAEVQKVSYMVHDLYPENQDLWQQLLLDARSSTAASQIRFDETRDSRNNHRVLLTPAFRRLEGDLRRCRRDEALVIQGIARAREQMQIKLGNEDQKTLTDALSAFKNLEQIRLMRNTDKLDRDLEAYLKTANLHGVNAHSILRRQYMSSRWTAACERATMVLGRAYSESKSTANRLSSRFMDPPPHWLQQHIPNEDISNLAARLTCLELQIDDPSDLEGKMNQLSTVFRTLFQAAQNIEGLHIGLCRRISISLETIFDNVKWTNLQYIGFSRWNLDSDEIISFLRRHETSLKSVRFREVKLKQGSWIEIAKFLRRNVKLNWASFRQVGYEPQIGGGLVYGTAPGGGFALLRGPPPESYEEYSSESSDDIGEHVTSAGFDRAIDLDETSSSEDGQSDAEITHSNEPAEATELGINSTAQSVGEDTFTTALLNEGQDEVYDDWDESPSGSVAGDSEVGVVNSLALDDKTMVEHSSASNDAVPACHCHSGFAWGDFQDDHGLDPTKAQWKNWERWVIKPCLKHDPVAD</sequence>
<gene>
    <name evidence="2" type="ORF">D0Z07_8617</name>
</gene>
<feature type="region of interest" description="Disordered" evidence="1">
    <location>
        <begin position="491"/>
        <end position="511"/>
    </location>
</feature>
<dbReference type="SUPFAM" id="SSF52047">
    <property type="entry name" value="RNI-like"/>
    <property type="match status" value="1"/>
</dbReference>
<dbReference type="AlphaFoldDB" id="A0A9P6SL70"/>
<keyword evidence="3" id="KW-1185">Reference proteome</keyword>
<reference evidence="2" key="1">
    <citation type="submission" date="2019-07" db="EMBL/GenBank/DDBJ databases">
        <title>Hyphodiscus hymeniophilus genome sequencing and assembly.</title>
        <authorList>
            <person name="Kramer G."/>
            <person name="Nodwell J."/>
        </authorList>
    </citation>
    <scope>NUCLEOTIDE SEQUENCE</scope>
    <source>
        <strain evidence="2">ATCC 34498</strain>
    </source>
</reference>
<evidence type="ECO:0000256" key="1">
    <source>
        <dbReference type="SAM" id="MobiDB-lite"/>
    </source>
</evidence>
<evidence type="ECO:0000313" key="2">
    <source>
        <dbReference type="EMBL" id="KAG0645638.1"/>
    </source>
</evidence>
<feature type="region of interest" description="Disordered" evidence="1">
    <location>
        <begin position="527"/>
        <end position="548"/>
    </location>
</feature>
<feature type="compositionally biased region" description="Acidic residues" evidence="1">
    <location>
        <begin position="527"/>
        <end position="536"/>
    </location>
</feature>
<proteinExistence type="predicted"/>
<evidence type="ECO:0008006" key="4">
    <source>
        <dbReference type="Google" id="ProtNLM"/>
    </source>
</evidence>
<evidence type="ECO:0000313" key="3">
    <source>
        <dbReference type="Proteomes" id="UP000785200"/>
    </source>
</evidence>